<dbReference type="SUPFAM" id="SSF47203">
    <property type="entry name" value="Acyl-CoA dehydrogenase C-terminal domain-like"/>
    <property type="match status" value="1"/>
</dbReference>
<evidence type="ECO:0000313" key="13">
    <source>
        <dbReference type="EMBL" id="RAZ78173.1"/>
    </source>
</evidence>
<dbReference type="Proteomes" id="UP000251956">
    <property type="component" value="Unassembled WGS sequence"/>
</dbReference>
<dbReference type="InterPro" id="IPR052166">
    <property type="entry name" value="Diverse_Acyl-CoA_DH"/>
</dbReference>
<dbReference type="Pfam" id="PF02771">
    <property type="entry name" value="Acyl-CoA_dh_N"/>
    <property type="match status" value="1"/>
</dbReference>
<evidence type="ECO:0000256" key="4">
    <source>
        <dbReference type="ARBA" id="ARBA00022827"/>
    </source>
</evidence>
<dbReference type="InterPro" id="IPR013786">
    <property type="entry name" value="AcylCoA_DH/ox_N"/>
</dbReference>
<feature type="domain" description="Acyl-CoA dehydrogenase/oxidase N-terminal" evidence="12">
    <location>
        <begin position="32"/>
        <end position="152"/>
    </location>
</feature>
<evidence type="ECO:0000256" key="9">
    <source>
        <dbReference type="RuleBase" id="RU362125"/>
    </source>
</evidence>
<sequence>MTYRPPVSQILLAMQSAGKFGAPHYADLSLDDAQAIISEAGRFAAERIAPLNQVGDRLPASINDGIVTTPPGWRATYRDWCAAGWNGLAGPADHGGQGLPMLMAVGCTELWNSASMAFALCPLLTAGAIEAIAAHACQDLKDLYLPKLVSGEWTGTMNLTEPQAGSDLSDLRCRAERLGDGTYSITGSKIFITYGEHDCASNIVHLVLARLADAPAGTRGISLFLVPKFLPDGARNDLRCHSLEHKLGIHGSPTCAMTYGDNGGAKGWLIGKENRGLNCMFTMMNNARLLVGVQGVALAERATQMSVAYARERRQGSVPDQRAGASAIIHHPDVKRMLLEMRAKTAAARLLCMATASWIDGSLKAKSADDRRLAHARASLLTPLAKAYSTEIAVEVTSTAIQIHGGMGYIEETGVAQLYRDARILPIYEGTNGIQAIDLVSRKLRLEDGETLFDALKSSREGLAIVAGEPLASRIVSEISELAKTLSKAPDSVQSLAAAMPLLRALAAVIAGGYLAESAALAQGGANESEARYFITVELPTAMAAAKSALSGAGILATYDLQ</sequence>
<dbReference type="InterPro" id="IPR006091">
    <property type="entry name" value="Acyl-CoA_Oxase/DH_mid-dom"/>
</dbReference>
<dbReference type="PANTHER" id="PTHR42803:SF1">
    <property type="entry name" value="BROAD-SPECIFICITY LINEAR ACYL-COA DEHYDROGENASE FADE5"/>
    <property type="match status" value="1"/>
</dbReference>
<proteinExistence type="inferred from homology"/>
<dbReference type="GO" id="GO:0016627">
    <property type="term" value="F:oxidoreductase activity, acting on the CH-CH group of donors"/>
    <property type="evidence" value="ECO:0007669"/>
    <property type="project" value="InterPro"/>
</dbReference>
<evidence type="ECO:0000256" key="1">
    <source>
        <dbReference type="ARBA" id="ARBA00001974"/>
    </source>
</evidence>
<comment type="catalytic activity">
    <reaction evidence="5">
        <text>3-(methylsulfanyl)propanoyl-CoA + oxidized [electron-transfer flavoprotein] + H(+) = 3-(methylsulfanyl)acryloyl-CoA + reduced [electron-transfer flavoprotein]</text>
        <dbReference type="Rhea" id="RHEA:52612"/>
        <dbReference type="Rhea" id="RHEA-COMP:10685"/>
        <dbReference type="Rhea" id="RHEA-COMP:10686"/>
        <dbReference type="ChEBI" id="CHEBI:15378"/>
        <dbReference type="ChEBI" id="CHEBI:57692"/>
        <dbReference type="ChEBI" id="CHEBI:58307"/>
        <dbReference type="ChEBI" id="CHEBI:82815"/>
        <dbReference type="ChEBI" id="CHEBI:84994"/>
        <dbReference type="EC" id="1.3.99.41"/>
    </reaction>
    <physiologicalReaction direction="left-to-right" evidence="5">
        <dbReference type="Rhea" id="RHEA:52613"/>
    </physiologicalReaction>
</comment>
<accession>A0A330GZ01</accession>
<feature type="domain" description="Acyl-CoA dehydrogenase/oxidase C-terminal" evidence="10">
    <location>
        <begin position="274"/>
        <end position="439"/>
    </location>
</feature>
<comment type="cofactor">
    <cofactor evidence="1 9">
        <name>FAD</name>
        <dbReference type="ChEBI" id="CHEBI:57692"/>
    </cofactor>
</comment>
<evidence type="ECO:0000256" key="7">
    <source>
        <dbReference type="ARBA" id="ARBA00066694"/>
    </source>
</evidence>
<evidence type="ECO:0000256" key="2">
    <source>
        <dbReference type="ARBA" id="ARBA00009347"/>
    </source>
</evidence>
<evidence type="ECO:0000256" key="6">
    <source>
        <dbReference type="ARBA" id="ARBA00058683"/>
    </source>
</evidence>
<dbReference type="InterPro" id="IPR036250">
    <property type="entry name" value="AcylCo_DH-like_C"/>
</dbReference>
<dbReference type="Gene3D" id="2.40.110.10">
    <property type="entry name" value="Butyryl-CoA Dehydrogenase, subunit A, domain 2"/>
    <property type="match status" value="1"/>
</dbReference>
<dbReference type="PANTHER" id="PTHR42803">
    <property type="entry name" value="ACYL-COA DEHYDROGENASE"/>
    <property type="match status" value="1"/>
</dbReference>
<dbReference type="Gene3D" id="1.10.540.10">
    <property type="entry name" value="Acyl-CoA dehydrogenase/oxidase, N-terminal domain"/>
    <property type="match status" value="1"/>
</dbReference>
<dbReference type="InterPro" id="IPR009100">
    <property type="entry name" value="AcylCoA_DH/oxidase_NM_dom_sf"/>
</dbReference>
<dbReference type="Pfam" id="PF02770">
    <property type="entry name" value="Acyl-CoA_dh_M"/>
    <property type="match status" value="1"/>
</dbReference>
<dbReference type="InterPro" id="IPR037069">
    <property type="entry name" value="AcylCoA_DH/ox_N_sf"/>
</dbReference>
<evidence type="ECO:0000256" key="8">
    <source>
        <dbReference type="ARBA" id="ARBA00069043"/>
    </source>
</evidence>
<evidence type="ECO:0000259" key="10">
    <source>
        <dbReference type="Pfam" id="PF00441"/>
    </source>
</evidence>
<dbReference type="EC" id="1.3.99.41" evidence="7"/>
<keyword evidence="9" id="KW-0560">Oxidoreductase</keyword>
<dbReference type="OrthoDB" id="9807883at2"/>
<dbReference type="AlphaFoldDB" id="A0A330GZ01"/>
<evidence type="ECO:0000259" key="12">
    <source>
        <dbReference type="Pfam" id="PF02771"/>
    </source>
</evidence>
<protein>
    <recommendedName>
        <fullName evidence="8">3-methylmercaptopropionyl-CoA dehydrogenase</fullName>
        <ecNumber evidence="7">1.3.99.41</ecNumber>
    </recommendedName>
</protein>
<dbReference type="Gene3D" id="1.20.140.10">
    <property type="entry name" value="Butyryl-CoA Dehydrogenase, subunit A, domain 3"/>
    <property type="match status" value="1"/>
</dbReference>
<dbReference type="SUPFAM" id="SSF56645">
    <property type="entry name" value="Acyl-CoA dehydrogenase NM domain-like"/>
    <property type="match status" value="1"/>
</dbReference>
<evidence type="ECO:0000256" key="3">
    <source>
        <dbReference type="ARBA" id="ARBA00022630"/>
    </source>
</evidence>
<organism evidence="13 14">
    <name type="scientific">Mesorhizobium atlanticum</name>
    <dbReference type="NCBI Taxonomy" id="2233532"/>
    <lineage>
        <taxon>Bacteria</taxon>
        <taxon>Pseudomonadati</taxon>
        <taxon>Pseudomonadota</taxon>
        <taxon>Alphaproteobacteria</taxon>
        <taxon>Hyphomicrobiales</taxon>
        <taxon>Phyllobacteriaceae</taxon>
        <taxon>Mesorhizobium</taxon>
    </lineage>
</organism>
<comment type="similarity">
    <text evidence="2 9">Belongs to the acyl-CoA dehydrogenase family.</text>
</comment>
<gene>
    <name evidence="13" type="ORF">DPM35_06150</name>
</gene>
<feature type="domain" description="Acyl-CoA oxidase/dehydrogenase middle" evidence="11">
    <location>
        <begin position="157"/>
        <end position="259"/>
    </location>
</feature>
<dbReference type="FunFam" id="2.40.110.10:FF:000031">
    <property type="entry name" value="Acyl-CoA dehydrogenase, putative"/>
    <property type="match status" value="1"/>
</dbReference>
<dbReference type="InterPro" id="IPR009075">
    <property type="entry name" value="AcylCo_DH/oxidase_C"/>
</dbReference>
<dbReference type="GO" id="GO:0050660">
    <property type="term" value="F:flavin adenine dinucleotide binding"/>
    <property type="evidence" value="ECO:0007669"/>
    <property type="project" value="InterPro"/>
</dbReference>
<evidence type="ECO:0000313" key="14">
    <source>
        <dbReference type="Proteomes" id="UP000251956"/>
    </source>
</evidence>
<comment type="function">
    <text evidence="6">Involved in the assimilation of dimethylsulphoniopropionate (DMSP), an important compound in the fixation of carbon in marine phytoplankton, by mediating the conversion of 3-(methylthio)propanoyl-CoA (MMPA-CoA) to 3-(methylthio)acryloyl-CoA (MTA-CoA).</text>
</comment>
<evidence type="ECO:0000256" key="5">
    <source>
        <dbReference type="ARBA" id="ARBA00051388"/>
    </source>
</evidence>
<keyword evidence="3 9" id="KW-0285">Flavoprotein</keyword>
<dbReference type="EMBL" id="QMBQ01000002">
    <property type="protein sequence ID" value="RAZ78173.1"/>
    <property type="molecule type" value="Genomic_DNA"/>
</dbReference>
<dbReference type="InterPro" id="IPR046373">
    <property type="entry name" value="Acyl-CoA_Oxase/DH_mid-dom_sf"/>
</dbReference>
<keyword evidence="4 9" id="KW-0274">FAD</keyword>
<name>A0A330GZ01_9HYPH</name>
<keyword evidence="14" id="KW-1185">Reference proteome</keyword>
<dbReference type="Pfam" id="PF00441">
    <property type="entry name" value="Acyl-CoA_dh_1"/>
    <property type="match status" value="1"/>
</dbReference>
<evidence type="ECO:0000259" key="11">
    <source>
        <dbReference type="Pfam" id="PF02770"/>
    </source>
</evidence>
<reference evidence="13 14" key="1">
    <citation type="submission" date="2018-07" db="EMBL/GenBank/DDBJ databases">
        <title>Diversity of Mesorhizobium strains in Brazil.</title>
        <authorList>
            <person name="Helene L.C.F."/>
            <person name="Dall'Agnol R."/>
            <person name="Delamuta J.R.M."/>
            <person name="Hungria M."/>
        </authorList>
    </citation>
    <scope>NUCLEOTIDE SEQUENCE [LARGE SCALE GENOMIC DNA]</scope>
    <source>
        <strain evidence="13 14">CNPSo 3140</strain>
    </source>
</reference>
<comment type="caution">
    <text evidence="13">The sequence shown here is derived from an EMBL/GenBank/DDBJ whole genome shotgun (WGS) entry which is preliminary data.</text>
</comment>
<dbReference type="RefSeq" id="WP_112126436.1">
    <property type="nucleotide sequence ID" value="NZ_QMBQ01000002.1"/>
</dbReference>